<dbReference type="GO" id="GO:0003700">
    <property type="term" value="F:DNA-binding transcription factor activity"/>
    <property type="evidence" value="ECO:0007669"/>
    <property type="project" value="InterPro"/>
</dbReference>
<evidence type="ECO:0000256" key="3">
    <source>
        <dbReference type="ARBA" id="ARBA00023163"/>
    </source>
</evidence>
<gene>
    <name evidence="5" type="ORF">Rhe02_61850</name>
</gene>
<dbReference type="AlphaFoldDB" id="A0A8J3QC53"/>
<dbReference type="Proteomes" id="UP000612899">
    <property type="component" value="Unassembled WGS sequence"/>
</dbReference>
<evidence type="ECO:0000256" key="2">
    <source>
        <dbReference type="ARBA" id="ARBA00023125"/>
    </source>
</evidence>
<dbReference type="GO" id="GO:0003677">
    <property type="term" value="F:DNA binding"/>
    <property type="evidence" value="ECO:0007669"/>
    <property type="project" value="UniProtKB-KW"/>
</dbReference>
<accession>A0A8J3QC53</accession>
<name>A0A8J3QC53_9ACTN</name>
<dbReference type="PANTHER" id="PTHR38465">
    <property type="entry name" value="HTH-TYPE TRANSCRIPTIONAL REGULATOR MJ1563-RELATED"/>
    <property type="match status" value="1"/>
</dbReference>
<dbReference type="SUPFAM" id="SSF46785">
    <property type="entry name" value="Winged helix' DNA-binding domain"/>
    <property type="match status" value="1"/>
</dbReference>
<dbReference type="PANTHER" id="PTHR38465:SF2">
    <property type="entry name" value="HTH-TYPE TRANSCRIPTIONAL REGULATOR MMPR5"/>
    <property type="match status" value="1"/>
</dbReference>
<keyword evidence="6" id="KW-1185">Reference proteome</keyword>
<reference evidence="5" key="1">
    <citation type="submission" date="2021-01" db="EMBL/GenBank/DDBJ databases">
        <title>Whole genome shotgun sequence of Rhizocola hellebori NBRC 109834.</title>
        <authorList>
            <person name="Komaki H."/>
            <person name="Tamura T."/>
        </authorList>
    </citation>
    <scope>NUCLEOTIDE SEQUENCE</scope>
    <source>
        <strain evidence="5">NBRC 109834</strain>
    </source>
</reference>
<feature type="domain" description="HTH marR-type" evidence="4">
    <location>
        <begin position="18"/>
        <end position="74"/>
    </location>
</feature>
<keyword evidence="2" id="KW-0238">DNA-binding</keyword>
<evidence type="ECO:0000313" key="6">
    <source>
        <dbReference type="Proteomes" id="UP000612899"/>
    </source>
</evidence>
<dbReference type="Pfam" id="PF12802">
    <property type="entry name" value="MarR_2"/>
    <property type="match status" value="1"/>
</dbReference>
<comment type="caution">
    <text evidence="5">The sequence shown here is derived from an EMBL/GenBank/DDBJ whole genome shotgun (WGS) entry which is preliminary data.</text>
</comment>
<dbReference type="InterPro" id="IPR036388">
    <property type="entry name" value="WH-like_DNA-bd_sf"/>
</dbReference>
<protein>
    <recommendedName>
        <fullName evidence="4">HTH marR-type domain-containing protein</fullName>
    </recommendedName>
</protein>
<dbReference type="Gene3D" id="1.10.10.10">
    <property type="entry name" value="Winged helix-like DNA-binding domain superfamily/Winged helix DNA-binding domain"/>
    <property type="match status" value="1"/>
</dbReference>
<keyword evidence="1" id="KW-0805">Transcription regulation</keyword>
<dbReference type="Gene3D" id="1.10.287.160">
    <property type="entry name" value="HR1 repeat"/>
    <property type="match status" value="1"/>
</dbReference>
<sequence length="151" mass="16986">MKERQFADEVGVLLAGMGMPPAYGRLLGWLLICDPPQQTSAQLGEALGLSKGSVSSGMRMLERSDMVQRVPTPGRGHAYEMLPDALVRATDPAVKFAFMRDVMQRGLSLLDENESTRAERLRVSRDFYGFIAEKLPSLMEEFRQKHLRKDQ</sequence>
<proteinExistence type="predicted"/>
<evidence type="ECO:0000259" key="4">
    <source>
        <dbReference type="Pfam" id="PF12802"/>
    </source>
</evidence>
<organism evidence="5 6">
    <name type="scientific">Rhizocola hellebori</name>
    <dbReference type="NCBI Taxonomy" id="1392758"/>
    <lineage>
        <taxon>Bacteria</taxon>
        <taxon>Bacillati</taxon>
        <taxon>Actinomycetota</taxon>
        <taxon>Actinomycetes</taxon>
        <taxon>Micromonosporales</taxon>
        <taxon>Micromonosporaceae</taxon>
        <taxon>Rhizocola</taxon>
    </lineage>
</organism>
<dbReference type="InterPro" id="IPR000835">
    <property type="entry name" value="HTH_MarR-typ"/>
</dbReference>
<evidence type="ECO:0000313" key="5">
    <source>
        <dbReference type="EMBL" id="GIH08118.1"/>
    </source>
</evidence>
<dbReference type="InterPro" id="IPR052362">
    <property type="entry name" value="HTH-GbsR_regulator"/>
</dbReference>
<evidence type="ECO:0000256" key="1">
    <source>
        <dbReference type="ARBA" id="ARBA00023015"/>
    </source>
</evidence>
<dbReference type="InterPro" id="IPR036390">
    <property type="entry name" value="WH_DNA-bd_sf"/>
</dbReference>
<dbReference type="EMBL" id="BONY01000045">
    <property type="protein sequence ID" value="GIH08118.1"/>
    <property type="molecule type" value="Genomic_DNA"/>
</dbReference>
<keyword evidence="3" id="KW-0804">Transcription</keyword>